<evidence type="ECO:0000256" key="3">
    <source>
        <dbReference type="SAM" id="MobiDB-lite"/>
    </source>
</evidence>
<dbReference type="CDD" id="cd12317">
    <property type="entry name" value="RRM4_RBM19_RRM3_MRD1"/>
    <property type="match status" value="1"/>
</dbReference>
<feature type="region of interest" description="Disordered" evidence="3">
    <location>
        <begin position="92"/>
        <end position="129"/>
    </location>
</feature>
<evidence type="ECO:0000313" key="6">
    <source>
        <dbReference type="RefSeq" id="XP_021857188.1"/>
    </source>
</evidence>
<feature type="compositionally biased region" description="Polar residues" evidence="3">
    <location>
        <begin position="268"/>
        <end position="277"/>
    </location>
</feature>
<feature type="domain" description="RRM" evidence="4">
    <location>
        <begin position="481"/>
        <end position="553"/>
    </location>
</feature>
<dbReference type="Pfam" id="PF00076">
    <property type="entry name" value="RRM_1"/>
    <property type="match status" value="5"/>
</dbReference>
<dbReference type="SMART" id="SM00360">
    <property type="entry name" value="RRM"/>
    <property type="match status" value="5"/>
</dbReference>
<dbReference type="InterPro" id="IPR012677">
    <property type="entry name" value="Nucleotide-bd_a/b_plait_sf"/>
</dbReference>
<feature type="domain" description="RRM" evidence="4">
    <location>
        <begin position="2"/>
        <end position="79"/>
    </location>
</feature>
<dbReference type="GeneID" id="110796436"/>
<feature type="compositionally biased region" description="Basic and acidic residues" evidence="3">
    <location>
        <begin position="242"/>
        <end position="251"/>
    </location>
</feature>
<dbReference type="KEGG" id="soe:110796436"/>
<feature type="compositionally biased region" description="Basic and acidic residues" evidence="3">
    <location>
        <begin position="160"/>
        <end position="182"/>
    </location>
</feature>
<evidence type="ECO:0000313" key="5">
    <source>
        <dbReference type="Proteomes" id="UP000813463"/>
    </source>
</evidence>
<gene>
    <name evidence="6" type="primary">LOC110796436</name>
</gene>
<dbReference type="InterPro" id="IPR000504">
    <property type="entry name" value="RRM_dom"/>
</dbReference>
<evidence type="ECO:0000256" key="2">
    <source>
        <dbReference type="PROSITE-ProRule" id="PRU00176"/>
    </source>
</evidence>
<dbReference type="FunFam" id="3.30.70.330:FF:000884">
    <property type="entry name" value="Nucleotide/nucleic acid binding protein"/>
    <property type="match status" value="1"/>
</dbReference>
<dbReference type="FunFam" id="3.30.70.330:FF:000484">
    <property type="entry name" value="Multiple RNA-binding domain-containing protein 1"/>
    <property type="match status" value="1"/>
</dbReference>
<feature type="compositionally biased region" description="Acidic residues" evidence="3">
    <location>
        <begin position="252"/>
        <end position="263"/>
    </location>
</feature>
<sequence length="812" mass="91473">MSRIIVKNLPKYATEDRLKEFFSEKGEVTDAKLMRTREGKNRQFAFIGYRTEKEAKEAIKYFNKSFMDTSRIICEVAWKVGAMDIPRPWSQYSKEKQDIKPEKSNEVFSGKAKPDKKNSKMSNANNDPQLEEYLEIMKPRSQSKMWVNDLVVPTVNQSGKGKEERGKLKQDVPKKLNRDESSARQVEMPDENQVLGGDVARDEDVTDMDYIKSRVKKEWSDSESVSDDENEIDIDQDDKDNDDASHANLDKDDVDESGFEEAGGELMNSENPSSNPEDANEVLKSGRLFVRNLPYAATEDELAELFSKFGNVAEVHLVIDKETKRSKGFAYVLYRGPEDALRALEELDHSIFQGRLLHVMPAKAKDLSSNQGTLITEGKAKTLKELRVEEKKASEADGNTQAWNSLFMRADTIVENISRRFGISKSDFLDREADDLAVRIALGETQIIAETKKGLTNAGVNVASLEELASKKTEGVKRSNHVLLVKNLPYSATESELSKMFGKFGSIDKIILPPTRTLALVIFLEPADARAACRGLAYKRYKDAPLYLEWAPSNILSQDLDIDNSDMIVGEQDAKKVSIEQQVKEISEAELDPDRVESRSLFVKNLNFKTADENLRKHLSENMKGGRILSVKIKKHLKNGKNVSMGFGFVEFDSVDTATNVCRDLQGTVLDGHALILQLCHAKDEKVLKKAGNDQSSTKIIVRNVAFEATEKDLRQLFSPFGQIKTLRLPMRMGKHRGFAFIEFVTKQEAQNALNALSSTHLYGRHLVLERAKEGETLEELRARTAAQFANDEDGFQNATKISKKRKITISD</sequence>
<feature type="domain" description="RRM" evidence="4">
    <location>
        <begin position="599"/>
        <end position="682"/>
    </location>
</feature>
<dbReference type="CDD" id="cd12565">
    <property type="entry name" value="RRM1_MRD1"/>
    <property type="match status" value="1"/>
</dbReference>
<dbReference type="OrthoDB" id="439639at2759"/>
<dbReference type="Proteomes" id="UP000813463">
    <property type="component" value="Chromosome 5"/>
</dbReference>
<dbReference type="InterPro" id="IPR035979">
    <property type="entry name" value="RBD_domain_sf"/>
</dbReference>
<dbReference type="SMART" id="SM00361">
    <property type="entry name" value="RRM_1"/>
    <property type="match status" value="3"/>
</dbReference>
<feature type="compositionally biased region" description="Basic and acidic residues" evidence="3">
    <location>
        <begin position="93"/>
        <end position="105"/>
    </location>
</feature>
<feature type="region of interest" description="Disordered" evidence="3">
    <location>
        <begin position="156"/>
        <end position="202"/>
    </location>
</feature>
<reference evidence="6" key="2">
    <citation type="submission" date="2025-08" db="UniProtKB">
        <authorList>
            <consortium name="RefSeq"/>
        </authorList>
    </citation>
    <scope>IDENTIFICATION</scope>
    <source>
        <tissue evidence="6">Leaf</tissue>
    </source>
</reference>
<dbReference type="InterPro" id="IPR034423">
    <property type="entry name" value="RBM19_RRM5"/>
</dbReference>
<proteinExistence type="predicted"/>
<feature type="region of interest" description="Disordered" evidence="3">
    <location>
        <begin position="215"/>
        <end position="280"/>
    </location>
</feature>
<dbReference type="InterPro" id="IPR003954">
    <property type="entry name" value="RRM_euk-type"/>
</dbReference>
<feature type="domain" description="RRM" evidence="4">
    <location>
        <begin position="286"/>
        <end position="364"/>
    </location>
</feature>
<dbReference type="FunFam" id="3.30.70.330:FF:000738">
    <property type="entry name" value="RNA-binding motif protein 19"/>
    <property type="match status" value="1"/>
</dbReference>
<feature type="domain" description="RRM" evidence="4">
    <location>
        <begin position="698"/>
        <end position="774"/>
    </location>
</feature>
<keyword evidence="1 2" id="KW-0694">RNA-binding</keyword>
<organism evidence="5 6">
    <name type="scientific">Spinacia oleracea</name>
    <name type="common">Spinach</name>
    <dbReference type="NCBI Taxonomy" id="3562"/>
    <lineage>
        <taxon>Eukaryota</taxon>
        <taxon>Viridiplantae</taxon>
        <taxon>Streptophyta</taxon>
        <taxon>Embryophyta</taxon>
        <taxon>Tracheophyta</taxon>
        <taxon>Spermatophyta</taxon>
        <taxon>Magnoliopsida</taxon>
        <taxon>eudicotyledons</taxon>
        <taxon>Gunneridae</taxon>
        <taxon>Pentapetalae</taxon>
        <taxon>Caryophyllales</taxon>
        <taxon>Chenopodiaceae</taxon>
        <taxon>Chenopodioideae</taxon>
        <taxon>Anserineae</taxon>
        <taxon>Spinacia</taxon>
    </lineage>
</organism>
<dbReference type="CDD" id="cd12318">
    <property type="entry name" value="RRM5_RBM19_like"/>
    <property type="match status" value="1"/>
</dbReference>
<evidence type="ECO:0000256" key="1">
    <source>
        <dbReference type="ARBA" id="ARBA00022884"/>
    </source>
</evidence>
<keyword evidence="5" id="KW-1185">Reference proteome</keyword>
<feature type="compositionally biased region" description="Acidic residues" evidence="3">
    <location>
        <begin position="224"/>
        <end position="241"/>
    </location>
</feature>
<dbReference type="RefSeq" id="XP_021857188.1">
    <property type="nucleotide sequence ID" value="XM_022001496.2"/>
</dbReference>
<name>A0A9R0IX02_SPIOL</name>
<accession>A0A9R0IX02</accession>
<dbReference type="SUPFAM" id="SSF54928">
    <property type="entry name" value="RNA-binding domain, RBD"/>
    <property type="match status" value="5"/>
</dbReference>
<dbReference type="AlphaFoldDB" id="A0A9R0IX02"/>
<dbReference type="GO" id="GO:0003723">
    <property type="term" value="F:RNA binding"/>
    <property type="evidence" value="ECO:0007669"/>
    <property type="project" value="UniProtKB-UniRule"/>
</dbReference>
<dbReference type="PANTHER" id="PTHR10352">
    <property type="entry name" value="EUKARYOTIC TRANSLATION INITIATION FACTOR 3 SUBUNIT G"/>
    <property type="match status" value="1"/>
</dbReference>
<dbReference type="FunFam" id="3.30.70.330:FF:000442">
    <property type="entry name" value="Multiple RNA-binding domain-containing protein 1"/>
    <property type="match status" value="1"/>
</dbReference>
<evidence type="ECO:0000259" key="4">
    <source>
        <dbReference type="PROSITE" id="PS50102"/>
    </source>
</evidence>
<protein>
    <submittedName>
        <fullName evidence="6">Multiple RNA-binding domain-containing protein 1</fullName>
    </submittedName>
</protein>
<dbReference type="Gene3D" id="3.30.70.330">
    <property type="match status" value="5"/>
</dbReference>
<dbReference type="CDD" id="cd12320">
    <property type="entry name" value="RRM6_RBM19_RRM5_MRD1"/>
    <property type="match status" value="1"/>
</dbReference>
<dbReference type="PROSITE" id="PS50102">
    <property type="entry name" value="RRM"/>
    <property type="match status" value="5"/>
</dbReference>
<dbReference type="CDD" id="cd12316">
    <property type="entry name" value="RRM3_RBM19_RRM2_MRD1"/>
    <property type="match status" value="1"/>
</dbReference>
<reference evidence="5" key="1">
    <citation type="journal article" date="2021" name="Nat. Commun.">
        <title>Genomic analyses provide insights into spinach domestication and the genetic basis of agronomic traits.</title>
        <authorList>
            <person name="Cai X."/>
            <person name="Sun X."/>
            <person name="Xu C."/>
            <person name="Sun H."/>
            <person name="Wang X."/>
            <person name="Ge C."/>
            <person name="Zhang Z."/>
            <person name="Wang Q."/>
            <person name="Fei Z."/>
            <person name="Jiao C."/>
            <person name="Wang Q."/>
        </authorList>
    </citation>
    <scope>NUCLEOTIDE SEQUENCE [LARGE SCALE GENOMIC DNA]</scope>
    <source>
        <strain evidence="5">cv. Varoflay</strain>
    </source>
</reference>